<dbReference type="GO" id="GO:0006508">
    <property type="term" value="P:proteolysis"/>
    <property type="evidence" value="ECO:0007669"/>
    <property type="project" value="InterPro"/>
</dbReference>
<dbReference type="SUPFAM" id="SSF52743">
    <property type="entry name" value="Subtilisin-like"/>
    <property type="match status" value="1"/>
</dbReference>
<dbReference type="GO" id="GO:0004252">
    <property type="term" value="F:serine-type endopeptidase activity"/>
    <property type="evidence" value="ECO:0007669"/>
    <property type="project" value="InterPro"/>
</dbReference>
<gene>
    <name evidence="5" type="ORF">HDF25_001761</name>
</gene>
<comment type="similarity">
    <text evidence="1 2">Belongs to the peptidase S8 family.</text>
</comment>
<organism evidence="5 6">
    <name type="scientific">Pedobacter cryoconitis</name>
    <dbReference type="NCBI Taxonomy" id="188932"/>
    <lineage>
        <taxon>Bacteria</taxon>
        <taxon>Pseudomonadati</taxon>
        <taxon>Bacteroidota</taxon>
        <taxon>Sphingobacteriia</taxon>
        <taxon>Sphingobacteriales</taxon>
        <taxon>Sphingobacteriaceae</taxon>
        <taxon>Pedobacter</taxon>
    </lineage>
</organism>
<evidence type="ECO:0000259" key="3">
    <source>
        <dbReference type="Pfam" id="PF00082"/>
    </source>
</evidence>
<comment type="caution">
    <text evidence="2">Lacks conserved residue(s) required for the propagation of feature annotation.</text>
</comment>
<proteinExistence type="inferred from homology"/>
<dbReference type="InterPro" id="IPR000209">
    <property type="entry name" value="Peptidase_S8/S53_dom"/>
</dbReference>
<reference evidence="5 6" key="1">
    <citation type="submission" date="2020-08" db="EMBL/GenBank/DDBJ databases">
        <title>Genomic Encyclopedia of Type Strains, Phase IV (KMG-V): Genome sequencing to study the core and pangenomes of soil and plant-associated prokaryotes.</title>
        <authorList>
            <person name="Whitman W."/>
        </authorList>
    </citation>
    <scope>NUCLEOTIDE SEQUENCE [LARGE SCALE GENOMIC DNA]</scope>
    <source>
        <strain evidence="5 6">M2T3</strain>
    </source>
</reference>
<dbReference type="PANTHER" id="PTHR43399">
    <property type="entry name" value="SUBTILISIN-RELATED"/>
    <property type="match status" value="1"/>
</dbReference>
<dbReference type="Gene3D" id="3.40.50.200">
    <property type="entry name" value="Peptidase S8/S53 domain"/>
    <property type="match status" value="1"/>
</dbReference>
<dbReference type="PANTHER" id="PTHR43399:SF4">
    <property type="entry name" value="CELL WALL-ASSOCIATED PROTEASE"/>
    <property type="match status" value="1"/>
</dbReference>
<accession>A0A7X0J1Z4</accession>
<dbReference type="AlphaFoldDB" id="A0A7X0J1Z4"/>
<feature type="domain" description="Peptidase S8/S53" evidence="3">
    <location>
        <begin position="233"/>
        <end position="460"/>
    </location>
</feature>
<evidence type="ECO:0000259" key="4">
    <source>
        <dbReference type="Pfam" id="PF18962"/>
    </source>
</evidence>
<dbReference type="PROSITE" id="PS51892">
    <property type="entry name" value="SUBTILASE"/>
    <property type="match status" value="1"/>
</dbReference>
<dbReference type="InterPro" id="IPR036852">
    <property type="entry name" value="Peptidase_S8/S53_dom_sf"/>
</dbReference>
<evidence type="ECO:0000313" key="6">
    <source>
        <dbReference type="Proteomes" id="UP000521017"/>
    </source>
</evidence>
<evidence type="ECO:0000313" key="5">
    <source>
        <dbReference type="EMBL" id="MBB6499619.1"/>
    </source>
</evidence>
<dbReference type="Gene3D" id="2.60.120.380">
    <property type="match status" value="1"/>
</dbReference>
<name>A0A7X0J1Z4_9SPHI</name>
<dbReference type="InterPro" id="IPR051048">
    <property type="entry name" value="Peptidase_S8/S53_subtilisin"/>
</dbReference>
<dbReference type="RefSeq" id="WP_184624348.1">
    <property type="nucleotide sequence ID" value="NZ_JACHCC010000004.1"/>
</dbReference>
<dbReference type="Pfam" id="PF00082">
    <property type="entry name" value="Peptidase_S8"/>
    <property type="match status" value="1"/>
</dbReference>
<sequence length="946" mass="103932">MEIKIKYALIIIFLFSTAVKGQNLSVAEKKNIFNKYSSTTVNSKINGENLLLVELSRPLTSKEIEELKPLRNFSLNHLIIREDMAAKVSNIILAQAKANSWWKASDKLNRLYEQYNTQNKQFIIRIAINPKTLVISRQLQSLKDYTLDQQHYVITASIQMNELMAILQLDEVLFADIIQTPKDEIVINDTDLSDNEIAAVHLRYPDINGKGITLSLKEQMFAKEDIDLTGNIVASPSNAPVVDDHATIMATLALGRGNSFIRGLGAAPFASLTASDYTKNNFDLMPDDIKELNQYKVNVQNHSYGTSTIDNLYGIQAVAYDKQVYEADTIVHVFSAGNSGLVIATDGIYKNIPNTANLTGNFKTAKNVIVVGGIGLENLSEAMSSKGPAYDGRVKPEIVALGQDGTSGAAALTSGTVALFQQKYKSLFGKQPPVAVVKSILVNSADDIGTPQVDYATGFGKLNAYQAILTLQENRFQTGSVTDQQDYTFPLQVPVNQQTIKVTLAWTDPPAVVNSVQAIVNHLDLSMQTPAGTVILPWALSTYPSADSLALPATRKIDNINTVQQLSLDNVPPGNYIIHVKGRSVTQGKQNFSIAYQIKPANDFTWTFPAKDASIFATEDNYVRWGTTLSGQGGKLSVSYDNGVNWTVLSSNINFSSTFFKWTAPNLFTRALLKMESGGKEFISESFVISAPEKLKVGYNCADKILFHWPTQPLATGYTLYNLKNNILTSFKQLTDTIAIIDKASISSPYFAVSANGTDFNGLKSYTLDYTTQGVACYIRTFLASVVNDAGKLDLAIATTYNLKTITWEKQTSPGIFVPLAVVPVTSGLLNYSQPDPNLIRGVQFYRVTLETNDGLKILSDILPLNFLKANDFVTYPNPVTDLLSVRSGDFDPYTLSLYNLSGQKVYLKDGSGLYQFDLSSLSTGLYIGVISRNGNTLKKIKVIKR</sequence>
<dbReference type="InterPro" id="IPR026444">
    <property type="entry name" value="Secre_tail"/>
</dbReference>
<evidence type="ECO:0000256" key="1">
    <source>
        <dbReference type="ARBA" id="ARBA00011073"/>
    </source>
</evidence>
<dbReference type="Proteomes" id="UP000521017">
    <property type="component" value="Unassembled WGS sequence"/>
</dbReference>
<evidence type="ECO:0000256" key="2">
    <source>
        <dbReference type="PROSITE-ProRule" id="PRU01240"/>
    </source>
</evidence>
<feature type="domain" description="Secretion system C-terminal sorting" evidence="4">
    <location>
        <begin position="876"/>
        <end position="943"/>
    </location>
</feature>
<dbReference type="EMBL" id="JACHCC010000004">
    <property type="protein sequence ID" value="MBB6499619.1"/>
    <property type="molecule type" value="Genomic_DNA"/>
</dbReference>
<comment type="caution">
    <text evidence="5">The sequence shown here is derived from an EMBL/GenBank/DDBJ whole genome shotgun (WGS) entry which is preliminary data.</text>
</comment>
<dbReference type="NCBIfam" id="TIGR04183">
    <property type="entry name" value="Por_Secre_tail"/>
    <property type="match status" value="1"/>
</dbReference>
<protein>
    <submittedName>
        <fullName evidence="5">Uncharacterized protein</fullName>
    </submittedName>
</protein>
<dbReference type="Pfam" id="PF18962">
    <property type="entry name" value="Por_Secre_tail"/>
    <property type="match status" value="1"/>
</dbReference>